<feature type="signal peptide" evidence="2">
    <location>
        <begin position="1"/>
        <end position="24"/>
    </location>
</feature>
<feature type="compositionally biased region" description="Polar residues" evidence="1">
    <location>
        <begin position="84"/>
        <end position="98"/>
    </location>
</feature>
<evidence type="ECO:0000256" key="1">
    <source>
        <dbReference type="SAM" id="MobiDB-lite"/>
    </source>
</evidence>
<dbReference type="EMBL" id="JH687401">
    <property type="protein sequence ID" value="EIM79811.1"/>
    <property type="molecule type" value="Genomic_DNA"/>
</dbReference>
<feature type="chain" id="PRO_5004443621" description="Kinesin motor domain-containing protein" evidence="2">
    <location>
        <begin position="25"/>
        <end position="179"/>
    </location>
</feature>
<evidence type="ECO:0000256" key="2">
    <source>
        <dbReference type="SAM" id="SignalP"/>
    </source>
</evidence>
<sequence length="179" mass="19438">MPGRRLHASSISLAVLSNPALLLCRRSHTDRTQDGVPKAWSLQSSVCDLVPVTDNSVADSSASAVAELTYRIQTRSQARRREAQGSSQAGSITQQSTTPRPPSYGGSFVNLEFRIVVRPARATMFEFDPRDLHGSTQQFNRVTRACAFISSKYIHDAFLEAQKGPGVERGLSGTGADTE</sequence>
<keyword evidence="4" id="KW-1185">Reference proteome</keyword>
<proteinExistence type="predicted"/>
<gene>
    <name evidence="3" type="ORF">STEHIDRAFT_163370</name>
</gene>
<dbReference type="GeneID" id="18802315"/>
<dbReference type="Proteomes" id="UP000053927">
    <property type="component" value="Unassembled WGS sequence"/>
</dbReference>
<organism evidence="3 4">
    <name type="scientific">Stereum hirsutum (strain FP-91666)</name>
    <name type="common">White-rot fungus</name>
    <dbReference type="NCBI Taxonomy" id="721885"/>
    <lineage>
        <taxon>Eukaryota</taxon>
        <taxon>Fungi</taxon>
        <taxon>Dikarya</taxon>
        <taxon>Basidiomycota</taxon>
        <taxon>Agaricomycotina</taxon>
        <taxon>Agaricomycetes</taxon>
        <taxon>Russulales</taxon>
        <taxon>Stereaceae</taxon>
        <taxon>Stereum</taxon>
    </lineage>
</organism>
<feature type="region of interest" description="Disordered" evidence="1">
    <location>
        <begin position="76"/>
        <end position="104"/>
    </location>
</feature>
<reference evidence="4" key="1">
    <citation type="journal article" date="2012" name="Science">
        <title>The Paleozoic origin of enzymatic lignin decomposition reconstructed from 31 fungal genomes.</title>
        <authorList>
            <person name="Floudas D."/>
            <person name="Binder M."/>
            <person name="Riley R."/>
            <person name="Barry K."/>
            <person name="Blanchette R.A."/>
            <person name="Henrissat B."/>
            <person name="Martinez A.T."/>
            <person name="Otillar R."/>
            <person name="Spatafora J.W."/>
            <person name="Yadav J.S."/>
            <person name="Aerts A."/>
            <person name="Benoit I."/>
            <person name="Boyd A."/>
            <person name="Carlson A."/>
            <person name="Copeland A."/>
            <person name="Coutinho P.M."/>
            <person name="de Vries R.P."/>
            <person name="Ferreira P."/>
            <person name="Findley K."/>
            <person name="Foster B."/>
            <person name="Gaskell J."/>
            <person name="Glotzer D."/>
            <person name="Gorecki P."/>
            <person name="Heitman J."/>
            <person name="Hesse C."/>
            <person name="Hori C."/>
            <person name="Igarashi K."/>
            <person name="Jurgens J.A."/>
            <person name="Kallen N."/>
            <person name="Kersten P."/>
            <person name="Kohler A."/>
            <person name="Kuees U."/>
            <person name="Kumar T.K.A."/>
            <person name="Kuo A."/>
            <person name="LaButti K."/>
            <person name="Larrondo L.F."/>
            <person name="Lindquist E."/>
            <person name="Ling A."/>
            <person name="Lombard V."/>
            <person name="Lucas S."/>
            <person name="Lundell T."/>
            <person name="Martin R."/>
            <person name="McLaughlin D.J."/>
            <person name="Morgenstern I."/>
            <person name="Morin E."/>
            <person name="Murat C."/>
            <person name="Nagy L.G."/>
            <person name="Nolan M."/>
            <person name="Ohm R.A."/>
            <person name="Patyshakuliyeva A."/>
            <person name="Rokas A."/>
            <person name="Ruiz-Duenas F.J."/>
            <person name="Sabat G."/>
            <person name="Salamov A."/>
            <person name="Samejima M."/>
            <person name="Schmutz J."/>
            <person name="Slot J.C."/>
            <person name="St John F."/>
            <person name="Stenlid J."/>
            <person name="Sun H."/>
            <person name="Sun S."/>
            <person name="Syed K."/>
            <person name="Tsang A."/>
            <person name="Wiebenga A."/>
            <person name="Young D."/>
            <person name="Pisabarro A."/>
            <person name="Eastwood D.C."/>
            <person name="Martin F."/>
            <person name="Cullen D."/>
            <person name="Grigoriev I.V."/>
            <person name="Hibbett D.S."/>
        </authorList>
    </citation>
    <scope>NUCLEOTIDE SEQUENCE [LARGE SCALE GENOMIC DNA]</scope>
    <source>
        <strain evidence="4">FP-91666</strain>
    </source>
</reference>
<dbReference type="RefSeq" id="XP_007311121.1">
    <property type="nucleotide sequence ID" value="XM_007311059.1"/>
</dbReference>
<evidence type="ECO:0008006" key="5">
    <source>
        <dbReference type="Google" id="ProtNLM"/>
    </source>
</evidence>
<protein>
    <recommendedName>
        <fullName evidence="5">Kinesin motor domain-containing protein</fullName>
    </recommendedName>
</protein>
<evidence type="ECO:0000313" key="4">
    <source>
        <dbReference type="Proteomes" id="UP000053927"/>
    </source>
</evidence>
<keyword evidence="2" id="KW-0732">Signal</keyword>
<evidence type="ECO:0000313" key="3">
    <source>
        <dbReference type="EMBL" id="EIM79811.1"/>
    </source>
</evidence>
<name>R7RWQ8_STEHR</name>
<accession>R7RWQ8</accession>
<dbReference type="KEGG" id="shs:STEHIDRAFT_163370"/>
<dbReference type="AlphaFoldDB" id="R7RWQ8"/>